<comment type="caution">
    <text evidence="1">The sequence shown here is derived from an EMBL/GenBank/DDBJ whole genome shotgun (WGS) entry which is preliminary data.</text>
</comment>
<gene>
    <name evidence="1" type="ORF">CCAP1982_LOCUS11519</name>
</gene>
<protein>
    <submittedName>
        <fullName evidence="1">(Mediterranean fruit fly) hypothetical protein</fullName>
    </submittedName>
</protein>
<dbReference type="EMBL" id="CAJHJT010000034">
    <property type="protein sequence ID" value="CAD7003056.1"/>
    <property type="molecule type" value="Genomic_DNA"/>
</dbReference>
<organism evidence="1 2">
    <name type="scientific">Ceratitis capitata</name>
    <name type="common">Mediterranean fruit fly</name>
    <name type="synonym">Tephritis capitata</name>
    <dbReference type="NCBI Taxonomy" id="7213"/>
    <lineage>
        <taxon>Eukaryota</taxon>
        <taxon>Metazoa</taxon>
        <taxon>Ecdysozoa</taxon>
        <taxon>Arthropoda</taxon>
        <taxon>Hexapoda</taxon>
        <taxon>Insecta</taxon>
        <taxon>Pterygota</taxon>
        <taxon>Neoptera</taxon>
        <taxon>Endopterygota</taxon>
        <taxon>Diptera</taxon>
        <taxon>Brachycera</taxon>
        <taxon>Muscomorpha</taxon>
        <taxon>Tephritoidea</taxon>
        <taxon>Tephritidae</taxon>
        <taxon>Ceratitis</taxon>
        <taxon>Ceratitis</taxon>
    </lineage>
</organism>
<evidence type="ECO:0000313" key="2">
    <source>
        <dbReference type="Proteomes" id="UP000606786"/>
    </source>
</evidence>
<name>A0A811UZI0_CERCA</name>
<reference evidence="1" key="1">
    <citation type="submission" date="2020-11" db="EMBL/GenBank/DDBJ databases">
        <authorList>
            <person name="Whitehead M."/>
        </authorList>
    </citation>
    <scope>NUCLEOTIDE SEQUENCE</scope>
    <source>
        <strain evidence="1">EGII</strain>
    </source>
</reference>
<proteinExistence type="predicted"/>
<accession>A0A811UZI0</accession>
<dbReference type="AlphaFoldDB" id="A0A811UZI0"/>
<dbReference type="Proteomes" id="UP000606786">
    <property type="component" value="Unassembled WGS sequence"/>
</dbReference>
<dbReference type="OrthoDB" id="7903114at2759"/>
<evidence type="ECO:0000313" key="1">
    <source>
        <dbReference type="EMBL" id="CAD7003056.1"/>
    </source>
</evidence>
<sequence>MHNQVGITPLKFGLKENHLEAYKGAKCNDGGVSSKICPSKVENKRNVIDPVELFDLFDFPKSCCTKSCSKSLEEIWAEYNAFDEIALFKVMEKIRSGGAMKDRDEEEQISDVEDFYESEDELDVQIKNGKPYLYLEDHVLQINWKLVKKIHIFLSSVHTTYKH</sequence>
<keyword evidence="2" id="KW-1185">Reference proteome</keyword>